<proteinExistence type="inferred from homology"/>
<comment type="similarity">
    <text evidence="1 6">Belongs to the protein prenyltransferase subunit alpha family.</text>
</comment>
<evidence type="ECO:0000256" key="6">
    <source>
        <dbReference type="RuleBase" id="RU367120"/>
    </source>
</evidence>
<keyword evidence="2 6" id="KW-0637">Prenyltransferase</keyword>
<keyword evidence="4" id="KW-0677">Repeat</keyword>
<dbReference type="InterPro" id="IPR002088">
    <property type="entry name" value="Prenyl_trans_a"/>
</dbReference>
<dbReference type="SUPFAM" id="SSF48439">
    <property type="entry name" value="Protein prenylyltransferase"/>
    <property type="match status" value="1"/>
</dbReference>
<dbReference type="PROSITE" id="PS51147">
    <property type="entry name" value="PFTA"/>
    <property type="match status" value="5"/>
</dbReference>
<dbReference type="Proteomes" id="UP000818624">
    <property type="component" value="Chromosome 7"/>
</dbReference>
<evidence type="ECO:0000313" key="7">
    <source>
        <dbReference type="EMBL" id="WFD49843.1"/>
    </source>
</evidence>
<evidence type="ECO:0000256" key="4">
    <source>
        <dbReference type="ARBA" id="ARBA00022737"/>
    </source>
</evidence>
<evidence type="ECO:0000256" key="5">
    <source>
        <dbReference type="ARBA" id="ARBA00047658"/>
    </source>
</evidence>
<dbReference type="GO" id="GO:0004663">
    <property type="term" value="F:Rab geranylgeranyltransferase activity"/>
    <property type="evidence" value="ECO:0007669"/>
    <property type="project" value="UniProtKB-EC"/>
</dbReference>
<comment type="function">
    <text evidence="6">Catalyzes the transfer of a geranyl-geranyl moiety from geranyl-geranyl pyrophosphate to cysteines occuring in specific C-terminal amino acid sequences.</text>
</comment>
<dbReference type="EMBL" id="CP046240">
    <property type="protein sequence ID" value="WFD49843.1"/>
    <property type="molecule type" value="Genomic_DNA"/>
</dbReference>
<name>A0ABY8EW67_MALFU</name>
<gene>
    <name evidence="7" type="primary">BET4</name>
    <name evidence="7" type="ORF">GLX27_004528</name>
</gene>
<sequence>MHNVRRTAREVLSDEAVAARRAQEQESLQAYKEREDAYLEHRRNGDVSDDALASTTTLLSLNPEYYSVWNYRREILLRRFAEAGADGAAVRMQLLAEDLMLTQESMRTHPKVYWLWNHRRWCLEMLPPADEAHGGAAAKWRKELALVDVMLGMDPRNFMGWNYRRYVVSELASALVGGGAPAFPASLSSDALSADARAAQLALAHEELQYTLRKIESNFSNFSAWHYRSKLLPRVWDAQGLDDAARAAAREEEFALLQQAMYTDPSDQSVWLYHSWLVGAAPSQATLEAQIGVIEELAELEPESKWCLESLARYKRQLVSLHGAALGAPCCVGAY</sequence>
<evidence type="ECO:0000256" key="1">
    <source>
        <dbReference type="ARBA" id="ARBA00006734"/>
    </source>
</evidence>
<reference evidence="7 8" key="1">
    <citation type="journal article" date="2020" name="Elife">
        <title>Loss of centromere function drives karyotype evolution in closely related Malassezia species.</title>
        <authorList>
            <person name="Sankaranarayanan S.R."/>
            <person name="Ianiri G."/>
            <person name="Coelho M.A."/>
            <person name="Reza M.H."/>
            <person name="Thimmappa B.C."/>
            <person name="Ganguly P."/>
            <person name="Vadnala R.N."/>
            <person name="Sun S."/>
            <person name="Siddharthan R."/>
            <person name="Tellgren-Roth C."/>
            <person name="Dawson T.L."/>
            <person name="Heitman J."/>
            <person name="Sanyal K."/>
        </authorList>
    </citation>
    <scope>NUCLEOTIDE SEQUENCE [LARGE SCALE GENOMIC DNA]</scope>
    <source>
        <strain evidence="7">CBS14141</strain>
    </source>
</reference>
<evidence type="ECO:0000313" key="8">
    <source>
        <dbReference type="Proteomes" id="UP000818624"/>
    </source>
</evidence>
<keyword evidence="3 6" id="KW-0808">Transferase</keyword>
<evidence type="ECO:0000256" key="2">
    <source>
        <dbReference type="ARBA" id="ARBA00022602"/>
    </source>
</evidence>
<dbReference type="Pfam" id="PF01239">
    <property type="entry name" value="PPTA"/>
    <property type="match status" value="5"/>
</dbReference>
<evidence type="ECO:0000256" key="3">
    <source>
        <dbReference type="ARBA" id="ARBA00022679"/>
    </source>
</evidence>
<dbReference type="EC" id="2.5.1.60" evidence="6"/>
<comment type="catalytic activity">
    <reaction evidence="5 6">
        <text>geranylgeranyl diphosphate + L-cysteinyl-[protein] = S-geranylgeranyl-L-cysteinyl-[protein] + diphosphate</text>
        <dbReference type="Rhea" id="RHEA:21240"/>
        <dbReference type="Rhea" id="RHEA-COMP:10131"/>
        <dbReference type="Rhea" id="RHEA-COMP:11537"/>
        <dbReference type="ChEBI" id="CHEBI:29950"/>
        <dbReference type="ChEBI" id="CHEBI:33019"/>
        <dbReference type="ChEBI" id="CHEBI:57533"/>
        <dbReference type="ChEBI" id="CHEBI:86021"/>
        <dbReference type="EC" id="2.5.1.60"/>
    </reaction>
</comment>
<dbReference type="Gene3D" id="1.25.40.120">
    <property type="entry name" value="Protein prenylyltransferase"/>
    <property type="match status" value="1"/>
</dbReference>
<protein>
    <recommendedName>
        <fullName evidence="6">Geranylgeranyl transferase type-2 subunit alpha</fullName>
        <ecNumber evidence="6">2.5.1.60</ecNumber>
    </recommendedName>
    <alternativeName>
        <fullName evidence="6">Geranylgeranyl transferase type II subunit alpha</fullName>
    </alternativeName>
</protein>
<dbReference type="PANTHER" id="PTHR11129:SF2">
    <property type="entry name" value="GERANYLGERANYL TRANSFERASE TYPE-2 SUBUNIT ALPHA"/>
    <property type="match status" value="1"/>
</dbReference>
<accession>A0ABY8EW67</accession>
<keyword evidence="8" id="KW-1185">Reference proteome</keyword>
<dbReference type="PANTHER" id="PTHR11129">
    <property type="entry name" value="PROTEIN FARNESYLTRANSFERASE ALPHA SUBUNIT/RAB GERANYLGERANYL TRANSFERASE ALPHA SUBUNIT"/>
    <property type="match status" value="1"/>
</dbReference>
<organism evidence="7 8">
    <name type="scientific">Malassezia furfur</name>
    <name type="common">Pityriasis versicolor infection agent</name>
    <name type="synonym">Pityrosporum furfur</name>
    <dbReference type="NCBI Taxonomy" id="55194"/>
    <lineage>
        <taxon>Eukaryota</taxon>
        <taxon>Fungi</taxon>
        <taxon>Dikarya</taxon>
        <taxon>Basidiomycota</taxon>
        <taxon>Ustilaginomycotina</taxon>
        <taxon>Malasseziomycetes</taxon>
        <taxon>Malasseziales</taxon>
        <taxon>Malasseziaceae</taxon>
        <taxon>Malassezia</taxon>
    </lineage>
</organism>